<protein>
    <submittedName>
        <fullName evidence="1">Uncharacterized protein</fullName>
    </submittedName>
</protein>
<dbReference type="AlphaFoldDB" id="X0UYP3"/>
<accession>X0UYP3</accession>
<sequence>MIHNQLTPAASAYDYPLLIRHLLHTPMAQARNREIVYAEKQRY</sequence>
<organism evidence="1">
    <name type="scientific">marine sediment metagenome</name>
    <dbReference type="NCBI Taxonomy" id="412755"/>
    <lineage>
        <taxon>unclassified sequences</taxon>
        <taxon>metagenomes</taxon>
        <taxon>ecological metagenomes</taxon>
    </lineage>
</organism>
<comment type="caution">
    <text evidence="1">The sequence shown here is derived from an EMBL/GenBank/DDBJ whole genome shotgun (WGS) entry which is preliminary data.</text>
</comment>
<proteinExistence type="predicted"/>
<dbReference type="EMBL" id="BARS01027347">
    <property type="protein sequence ID" value="GAG10940.1"/>
    <property type="molecule type" value="Genomic_DNA"/>
</dbReference>
<reference evidence="1" key="1">
    <citation type="journal article" date="2014" name="Front. Microbiol.">
        <title>High frequency of phylogenetically diverse reductive dehalogenase-homologous genes in deep subseafloor sedimentary metagenomes.</title>
        <authorList>
            <person name="Kawai M."/>
            <person name="Futagami T."/>
            <person name="Toyoda A."/>
            <person name="Takaki Y."/>
            <person name="Nishi S."/>
            <person name="Hori S."/>
            <person name="Arai W."/>
            <person name="Tsubouchi T."/>
            <person name="Morono Y."/>
            <person name="Uchiyama I."/>
            <person name="Ito T."/>
            <person name="Fujiyama A."/>
            <person name="Inagaki F."/>
            <person name="Takami H."/>
        </authorList>
    </citation>
    <scope>NUCLEOTIDE SEQUENCE</scope>
    <source>
        <strain evidence="1">Expedition CK06-06</strain>
    </source>
</reference>
<evidence type="ECO:0000313" key="1">
    <source>
        <dbReference type="EMBL" id="GAG10940.1"/>
    </source>
</evidence>
<gene>
    <name evidence="1" type="ORF">S01H1_42967</name>
</gene>
<feature type="non-terminal residue" evidence="1">
    <location>
        <position position="43"/>
    </location>
</feature>
<name>X0UYP3_9ZZZZ</name>